<evidence type="ECO:0000256" key="1">
    <source>
        <dbReference type="SAM" id="Coils"/>
    </source>
</evidence>
<feature type="coiled-coil region" evidence="1">
    <location>
        <begin position="140"/>
        <end position="167"/>
    </location>
</feature>
<dbReference type="AlphaFoldDB" id="A0A9E7KNW6"/>
<organism evidence="3 4">
    <name type="scientific">Musa troglodytarum</name>
    <name type="common">fe'i banana</name>
    <dbReference type="NCBI Taxonomy" id="320322"/>
    <lineage>
        <taxon>Eukaryota</taxon>
        <taxon>Viridiplantae</taxon>
        <taxon>Streptophyta</taxon>
        <taxon>Embryophyta</taxon>
        <taxon>Tracheophyta</taxon>
        <taxon>Spermatophyta</taxon>
        <taxon>Magnoliopsida</taxon>
        <taxon>Liliopsida</taxon>
        <taxon>Zingiberales</taxon>
        <taxon>Musaceae</taxon>
        <taxon>Musa</taxon>
    </lineage>
</organism>
<feature type="compositionally biased region" description="Polar residues" evidence="2">
    <location>
        <begin position="523"/>
        <end position="538"/>
    </location>
</feature>
<proteinExistence type="predicted"/>
<feature type="region of interest" description="Disordered" evidence="2">
    <location>
        <begin position="262"/>
        <end position="292"/>
    </location>
</feature>
<feature type="region of interest" description="Disordered" evidence="2">
    <location>
        <begin position="753"/>
        <end position="794"/>
    </location>
</feature>
<dbReference type="InterPro" id="IPR045881">
    <property type="entry name" value="MNM1-like"/>
</dbReference>
<dbReference type="PANTHER" id="PTHR34682:SF1">
    <property type="entry name" value="PROTEIN METABOLIC NETWORK MODULATOR 1"/>
    <property type="match status" value="1"/>
</dbReference>
<feature type="region of interest" description="Disordered" evidence="2">
    <location>
        <begin position="357"/>
        <end position="382"/>
    </location>
</feature>
<sequence length="975" mass="106746">MEDILRIERSALFLRPSSSSPEHPSGVSGGLCIRPQELLRSRPVAFRIRNPWIDRIKVGSRHRKIFLVCYARERIDARRRETVHHGAVLLTTFFFISCTLELINVGQKQAALQALHDLITSKRHRRPLKESCLRAIKHFMHLSMERAEQARIQAQALEEALDVEDLEVDKRPEDLMLSYKETELGRQHHAGDIQEKNRLARMLDNKDDDGYETVNVVVMCPDRESPHCSHVCLMEQYFSSVIKLLLHYSFVAFDMLHSPFVSRGGNTKERRDREKQSWMQLQKGRGSGTHPFEPPMPAAPAAAKAASGLGKWWWGSRRLTVTPRPPSTEALLLPFYPSLRSPLSSVHVHYVHARVPSPPRLGTETDRRDESENEREERGEGGSRVPILFSSCGVSSLLISFSSSSSSYFVYPAANESDDLSLSAFAFDMERLFFSFWKLAVLYVLILPQSIIMGTKRFSLSQGILISNDSLGISSPKGHRMAQQNQETTPVDPANSPAKRKRGRPRKHDYDNLSHKQRRSLGIQASSSQAYPATSSGHGDQAVPTHANVAACSSLLFQSLPVQTIPTPCTIYGAQSSLVVAGSTVNSSYGIQSALAPANPSPYLGYRPNAAPAHAHLNANSADHSQLIPAQSKSAAASSHGPNDLLGQAVCGTLDGTFDAGYMLTVRVANGGHVLRGLVFDPRLCVPVSAENDIAPLLPMATPNGTPSSVVESHDQTLVSVPIHPVPVPFSVALPLQVREPAAASQTMNPMLVTSSLPQPSRQLNTDKGVPNDSDPQLGLNKVAPNDTDPWLSTNKVAPTDIDDLLAEVQAKTLQTLSKSSVNNANQESSPAASQHVVDDDKQAEDLSADVKEEAFQAFQTTLDVLPEDQCTNLVGFLSREQSMHQVKGSSSNMVEAPGANEGMRLTEESSGSMVEAAGGDQGQHRLEESWQGNTQRLSDETSDEKALLFGEPKSDELNPEAPSCASRINFIGED</sequence>
<accession>A0A9E7KNW6</accession>
<evidence type="ECO:0000313" key="4">
    <source>
        <dbReference type="Proteomes" id="UP001055439"/>
    </source>
</evidence>
<dbReference type="OrthoDB" id="1910926at2759"/>
<feature type="compositionally biased region" description="Basic and acidic residues" evidence="2">
    <location>
        <begin position="363"/>
        <end position="381"/>
    </location>
</feature>
<keyword evidence="4" id="KW-1185">Reference proteome</keyword>
<dbReference type="Proteomes" id="UP001055439">
    <property type="component" value="Chromosome 8"/>
</dbReference>
<feature type="compositionally biased region" description="Basic residues" evidence="2">
    <location>
        <begin position="498"/>
        <end position="507"/>
    </location>
</feature>
<evidence type="ECO:0000313" key="3">
    <source>
        <dbReference type="EMBL" id="URE22564.1"/>
    </source>
</evidence>
<name>A0A9E7KNW6_9LILI</name>
<feature type="region of interest" description="Disordered" evidence="2">
    <location>
        <begin position="475"/>
        <end position="542"/>
    </location>
</feature>
<feature type="region of interest" description="Disordered" evidence="2">
    <location>
        <begin position="818"/>
        <end position="844"/>
    </location>
</feature>
<reference evidence="3" key="1">
    <citation type="submission" date="2022-05" db="EMBL/GenBank/DDBJ databases">
        <title>The Musa troglodytarum L. genome provides insights into the mechanism of non-climacteric behaviour and enrichment of carotenoids.</title>
        <authorList>
            <person name="Wang J."/>
        </authorList>
    </citation>
    <scope>NUCLEOTIDE SEQUENCE</scope>
    <source>
        <tissue evidence="3">Leaf</tissue>
    </source>
</reference>
<feature type="compositionally biased region" description="Polar residues" evidence="2">
    <location>
        <begin position="818"/>
        <end position="833"/>
    </location>
</feature>
<protein>
    <submittedName>
        <fullName evidence="3">Uncharacterized protein</fullName>
    </submittedName>
</protein>
<dbReference type="EMBL" id="CP097510">
    <property type="protein sequence ID" value="URE22564.1"/>
    <property type="molecule type" value="Genomic_DNA"/>
</dbReference>
<feature type="compositionally biased region" description="Basic and acidic residues" evidence="2">
    <location>
        <begin position="266"/>
        <end position="276"/>
    </location>
</feature>
<dbReference type="PANTHER" id="PTHR34682">
    <property type="entry name" value="AT HOOK MOTIF-CONTAINING PROTEIN"/>
    <property type="match status" value="1"/>
</dbReference>
<gene>
    <name evidence="3" type="ORF">MUK42_17725</name>
</gene>
<feature type="compositionally biased region" description="Polar residues" evidence="2">
    <location>
        <begin position="753"/>
        <end position="766"/>
    </location>
</feature>
<evidence type="ECO:0000256" key="2">
    <source>
        <dbReference type="SAM" id="MobiDB-lite"/>
    </source>
</evidence>
<keyword evidence="1" id="KW-0175">Coiled coil</keyword>